<dbReference type="InterPro" id="IPR045116">
    <property type="entry name" value="Clp1/Grc3"/>
</dbReference>
<comment type="caution">
    <text evidence="11">The sequence shown here is derived from an EMBL/GenBank/DDBJ whole genome shotgun (WGS) entry which is preliminary data.</text>
</comment>
<dbReference type="GO" id="GO:0005524">
    <property type="term" value="F:ATP binding"/>
    <property type="evidence" value="ECO:0007669"/>
    <property type="project" value="UniProtKB-KW"/>
</dbReference>
<evidence type="ECO:0000313" key="12">
    <source>
        <dbReference type="Proteomes" id="UP000290289"/>
    </source>
</evidence>
<evidence type="ECO:0000256" key="4">
    <source>
        <dbReference type="ARBA" id="ARBA00022679"/>
    </source>
</evidence>
<evidence type="ECO:0000256" key="2">
    <source>
        <dbReference type="ARBA" id="ARBA00011003"/>
    </source>
</evidence>
<gene>
    <name evidence="11" type="ORF">DVH24_008793</name>
</gene>
<keyword evidence="8" id="KW-0539">Nucleus</keyword>
<evidence type="ECO:0000256" key="6">
    <source>
        <dbReference type="ARBA" id="ARBA00022777"/>
    </source>
</evidence>
<dbReference type="STRING" id="3750.A0A498JK36"/>
<sequence>MASPSGPETPSPNIYIPPEWSEAADCIAYDSVTWPPPIALVCGAKNCGKSTFSRHLLNIFLRRYKKVGYLDTDVGQPEFSPPGFVSLTVIDEATPGNYLTIPHLKTPERCLFFGDVSSKTNPTTYLNSIFSLYDYYKKEYCLSDQSDRPTKTGLPLVVNTPGWVKGVGYDLLVDMLKYIAPTHVVKINISAKSKNLPSGAFWLDEDHDAMLNLIEINSARQDSFNRSVLVQKDARLLRDVRILAYFRQCFSSSLNITTIKELANALASQPPYEVPISSIKIRHLHCQVPGAESFYSLNATIVGLAVSSGGSKDLPWCVGLGIVRGIDTFKGLLYVITPVPRGTLEKVNLFLQGAGLHITLHVCKCSLNKLSSFTVAWVSNDILYSH</sequence>
<dbReference type="Gene3D" id="3.40.50.300">
    <property type="entry name" value="P-loop containing nucleotide triphosphate hydrolases"/>
    <property type="match status" value="1"/>
</dbReference>
<evidence type="ECO:0000256" key="5">
    <source>
        <dbReference type="ARBA" id="ARBA00022741"/>
    </source>
</evidence>
<dbReference type="Pfam" id="PF16575">
    <property type="entry name" value="CLP1_P"/>
    <property type="match status" value="1"/>
</dbReference>
<evidence type="ECO:0000313" key="11">
    <source>
        <dbReference type="EMBL" id="RXH96289.1"/>
    </source>
</evidence>
<evidence type="ECO:0000256" key="1">
    <source>
        <dbReference type="ARBA" id="ARBA00004604"/>
    </source>
</evidence>
<dbReference type="AlphaFoldDB" id="A0A498JK36"/>
<protein>
    <submittedName>
        <fullName evidence="11">Uncharacterized protein</fullName>
    </submittedName>
</protein>
<keyword evidence="5" id="KW-0547">Nucleotide-binding</keyword>
<dbReference type="FunFam" id="3.40.50.300:FF:001377">
    <property type="entry name" value="Nucleolar protein 9"/>
    <property type="match status" value="1"/>
</dbReference>
<dbReference type="Pfam" id="PF25467">
    <property type="entry name" value="NOL9_C"/>
    <property type="match status" value="1"/>
</dbReference>
<dbReference type="InterPro" id="IPR057570">
    <property type="entry name" value="NOL9_C"/>
</dbReference>
<keyword evidence="7" id="KW-0067">ATP-binding</keyword>
<dbReference type="PANTHER" id="PTHR12755:SF3">
    <property type="entry name" value="POLYNUCLEOTIDE 5'-HYDROXYL-KINASE NOL9"/>
    <property type="match status" value="1"/>
</dbReference>
<dbReference type="GO" id="GO:0000448">
    <property type="term" value="P:cleavage in ITS2 between 5.8S rRNA and LSU-rRNA of tricistronic rRNA transcript (SSU-rRNA, 5.8S rRNA, LSU-rRNA)"/>
    <property type="evidence" value="ECO:0007669"/>
    <property type="project" value="TreeGrafter"/>
</dbReference>
<evidence type="ECO:0000256" key="8">
    <source>
        <dbReference type="ARBA" id="ARBA00023242"/>
    </source>
</evidence>
<dbReference type="InterPro" id="IPR027417">
    <property type="entry name" value="P-loop_NTPase"/>
</dbReference>
<dbReference type="PANTHER" id="PTHR12755">
    <property type="entry name" value="CLEAVAGE/POLYADENYLATION FACTOR IA SUBUNIT CLP1P"/>
    <property type="match status" value="1"/>
</dbReference>
<evidence type="ECO:0000259" key="9">
    <source>
        <dbReference type="Pfam" id="PF16575"/>
    </source>
</evidence>
<dbReference type="Proteomes" id="UP000290289">
    <property type="component" value="Chromosome 6"/>
</dbReference>
<accession>A0A498JK36</accession>
<comment type="subcellular location">
    <subcellularLocation>
        <location evidence="1">Nucleus</location>
        <location evidence="1">Nucleolus</location>
    </subcellularLocation>
</comment>
<dbReference type="SUPFAM" id="SSF52540">
    <property type="entry name" value="P-loop containing nucleoside triphosphate hydrolases"/>
    <property type="match status" value="1"/>
</dbReference>
<feature type="domain" description="Clp1 P-loop" evidence="9">
    <location>
        <begin position="43"/>
        <end position="247"/>
    </location>
</feature>
<name>A0A498JK36_MALDO</name>
<dbReference type="GO" id="GO:0005730">
    <property type="term" value="C:nucleolus"/>
    <property type="evidence" value="ECO:0007669"/>
    <property type="project" value="UniProtKB-SubCell"/>
</dbReference>
<dbReference type="GO" id="GO:0051731">
    <property type="term" value="F:polynucleotide 5'-hydroxyl-kinase activity"/>
    <property type="evidence" value="ECO:0007669"/>
    <property type="project" value="InterPro"/>
</dbReference>
<keyword evidence="6" id="KW-0418">Kinase</keyword>
<evidence type="ECO:0000259" key="10">
    <source>
        <dbReference type="Pfam" id="PF25467"/>
    </source>
</evidence>
<organism evidence="11 12">
    <name type="scientific">Malus domestica</name>
    <name type="common">Apple</name>
    <name type="synonym">Pyrus malus</name>
    <dbReference type="NCBI Taxonomy" id="3750"/>
    <lineage>
        <taxon>Eukaryota</taxon>
        <taxon>Viridiplantae</taxon>
        <taxon>Streptophyta</taxon>
        <taxon>Embryophyta</taxon>
        <taxon>Tracheophyta</taxon>
        <taxon>Spermatophyta</taxon>
        <taxon>Magnoliopsida</taxon>
        <taxon>eudicotyledons</taxon>
        <taxon>Gunneridae</taxon>
        <taxon>Pentapetalae</taxon>
        <taxon>rosids</taxon>
        <taxon>fabids</taxon>
        <taxon>Rosales</taxon>
        <taxon>Rosaceae</taxon>
        <taxon>Amygdaloideae</taxon>
        <taxon>Maleae</taxon>
        <taxon>Malus</taxon>
    </lineage>
</organism>
<comment type="similarity">
    <text evidence="2">Belongs to the Clp1 family. NOL9/GRC3 subfamily.</text>
</comment>
<evidence type="ECO:0000256" key="7">
    <source>
        <dbReference type="ARBA" id="ARBA00022840"/>
    </source>
</evidence>
<feature type="domain" description="NOL9 C-terminal" evidence="10">
    <location>
        <begin position="268"/>
        <end position="354"/>
    </location>
</feature>
<proteinExistence type="inferred from homology"/>
<keyword evidence="3" id="KW-0698">rRNA processing</keyword>
<dbReference type="InterPro" id="IPR032319">
    <property type="entry name" value="CLP1_P"/>
</dbReference>
<evidence type="ECO:0000256" key="3">
    <source>
        <dbReference type="ARBA" id="ARBA00022552"/>
    </source>
</evidence>
<keyword evidence="12" id="KW-1185">Reference proteome</keyword>
<reference evidence="11 12" key="1">
    <citation type="submission" date="2018-10" db="EMBL/GenBank/DDBJ databases">
        <title>A high-quality apple genome assembly.</title>
        <authorList>
            <person name="Hu J."/>
        </authorList>
    </citation>
    <scope>NUCLEOTIDE SEQUENCE [LARGE SCALE GENOMIC DNA]</scope>
    <source>
        <strain evidence="12">cv. HFTH1</strain>
        <tissue evidence="11">Young leaf</tissue>
    </source>
</reference>
<keyword evidence="4" id="KW-0808">Transferase</keyword>
<dbReference type="EMBL" id="RDQH01000332">
    <property type="protein sequence ID" value="RXH96289.1"/>
    <property type="molecule type" value="Genomic_DNA"/>
</dbReference>